<dbReference type="InterPro" id="IPR001870">
    <property type="entry name" value="B30.2/SPRY"/>
</dbReference>
<keyword evidence="1 3" id="KW-0479">Metal-binding</keyword>
<reference evidence="6" key="2">
    <citation type="submission" date="2025-08" db="UniProtKB">
        <authorList>
            <consortium name="Ensembl"/>
        </authorList>
    </citation>
    <scope>IDENTIFICATION</scope>
</reference>
<evidence type="ECO:0000256" key="2">
    <source>
        <dbReference type="ARBA" id="ARBA00022833"/>
    </source>
</evidence>
<evidence type="ECO:0000259" key="5">
    <source>
        <dbReference type="PROSITE" id="PS50188"/>
    </source>
</evidence>
<dbReference type="InterPro" id="IPR003879">
    <property type="entry name" value="Butyrophylin_SPRY"/>
</dbReference>
<dbReference type="InterPro" id="IPR013320">
    <property type="entry name" value="ConA-like_dom_sf"/>
</dbReference>
<accession>A0A8C6KWH2</accession>
<dbReference type="SUPFAM" id="SSF49899">
    <property type="entry name" value="Concanavalin A-like lectins/glucanases"/>
    <property type="match status" value="1"/>
</dbReference>
<keyword evidence="2" id="KW-0862">Zinc</keyword>
<evidence type="ECO:0000313" key="6">
    <source>
        <dbReference type="Ensembl" id="ENSNFUP00015010107.1"/>
    </source>
</evidence>
<evidence type="ECO:0000256" key="1">
    <source>
        <dbReference type="ARBA" id="ARBA00022771"/>
    </source>
</evidence>
<dbReference type="Pfam" id="PF00643">
    <property type="entry name" value="zf-B_box"/>
    <property type="match status" value="1"/>
</dbReference>
<dbReference type="GO" id="GO:0008270">
    <property type="term" value="F:zinc ion binding"/>
    <property type="evidence" value="ECO:0007669"/>
    <property type="project" value="UniProtKB-KW"/>
</dbReference>
<evidence type="ECO:0008006" key="8">
    <source>
        <dbReference type="Google" id="ProtNLM"/>
    </source>
</evidence>
<feature type="domain" description="B box-type" evidence="4">
    <location>
        <begin position="10"/>
        <end position="51"/>
    </location>
</feature>
<dbReference type="Proteomes" id="UP000694548">
    <property type="component" value="Chromosome sgr10"/>
</dbReference>
<dbReference type="Ensembl" id="ENSNFUT00015010620.1">
    <property type="protein sequence ID" value="ENSNFUP00015010107.1"/>
    <property type="gene ID" value="ENSNFUG00015004975.1"/>
</dbReference>
<dbReference type="InterPro" id="IPR000315">
    <property type="entry name" value="Znf_B-box"/>
</dbReference>
<organism evidence="6 7">
    <name type="scientific">Nothobranchius furzeri</name>
    <name type="common">Turquoise killifish</name>
    <dbReference type="NCBI Taxonomy" id="105023"/>
    <lineage>
        <taxon>Eukaryota</taxon>
        <taxon>Metazoa</taxon>
        <taxon>Chordata</taxon>
        <taxon>Craniata</taxon>
        <taxon>Vertebrata</taxon>
        <taxon>Euteleostomi</taxon>
        <taxon>Actinopterygii</taxon>
        <taxon>Neopterygii</taxon>
        <taxon>Teleostei</taxon>
        <taxon>Neoteleostei</taxon>
        <taxon>Acanthomorphata</taxon>
        <taxon>Ovalentaria</taxon>
        <taxon>Atherinomorphae</taxon>
        <taxon>Cyprinodontiformes</taxon>
        <taxon>Nothobranchiidae</taxon>
        <taxon>Nothobranchius</taxon>
    </lineage>
</organism>
<keyword evidence="7" id="KW-1185">Reference proteome</keyword>
<dbReference type="GeneTree" id="ENSGT00970000193381"/>
<dbReference type="InterPro" id="IPR006574">
    <property type="entry name" value="PRY"/>
</dbReference>
<dbReference type="SUPFAM" id="SSF57845">
    <property type="entry name" value="B-box zinc-binding domain"/>
    <property type="match status" value="1"/>
</dbReference>
<dbReference type="CDD" id="cd12893">
    <property type="entry name" value="SPRY_PRY_TRIM35"/>
    <property type="match status" value="1"/>
</dbReference>
<evidence type="ECO:0000259" key="4">
    <source>
        <dbReference type="PROSITE" id="PS50119"/>
    </source>
</evidence>
<sequence length="391" mass="45223">GVKHTSGDKASSTLCALHNEDFKLFCLDHQQPVCVVCKDSKIHSKHRFRPIDEAAQDHREDLKRFMRPLKKKLEHRRKEKKKFVETAEHIKVQAKQTKRQIVEQFRKLHQFLTEEEESRLAAVREEEEQKVGAMQQMVKALSIEVEVMSDMVRATEEKLESEDISFLHNYKKEVERVQSCPLLDDPHMPSGALIDQAKHLSNLAFNIWHNMKDLVSYAPLSLDPNTAHPKLILSEDLTSVRLEEKQLLPDNPERFDDLSSVLSSEGFDSGSHSWDVEVGHSLRWGLGVLAETARRKGNVDSGLWAIYLDRGKYTAWSPTAAPTELLVLKKLQKIRVNLDWKRGKLSFSNPDTDTYIHVFKHTFTEKMYPWVSPWDQMKILPMKIAVAKWQL</sequence>
<dbReference type="Gene3D" id="2.60.120.920">
    <property type="match status" value="1"/>
</dbReference>
<evidence type="ECO:0000256" key="3">
    <source>
        <dbReference type="PROSITE-ProRule" id="PRU00024"/>
    </source>
</evidence>
<dbReference type="Pfam" id="PF13765">
    <property type="entry name" value="PRY"/>
    <property type="match status" value="1"/>
</dbReference>
<reference evidence="6" key="3">
    <citation type="submission" date="2025-09" db="UniProtKB">
        <authorList>
            <consortium name="Ensembl"/>
        </authorList>
    </citation>
    <scope>IDENTIFICATION</scope>
</reference>
<dbReference type="SMART" id="SM00449">
    <property type="entry name" value="SPRY"/>
    <property type="match status" value="1"/>
</dbReference>
<dbReference type="InterPro" id="IPR043136">
    <property type="entry name" value="B30.2/SPRY_sf"/>
</dbReference>
<keyword evidence="1 3" id="KW-0863">Zinc-finger</keyword>
<name>A0A8C6KWH2_NOTFU</name>
<proteinExistence type="predicted"/>
<dbReference type="PANTHER" id="PTHR24103">
    <property type="entry name" value="E3 UBIQUITIN-PROTEIN LIGASE TRIM"/>
    <property type="match status" value="1"/>
</dbReference>
<dbReference type="Pfam" id="PF00622">
    <property type="entry name" value="SPRY"/>
    <property type="match status" value="1"/>
</dbReference>
<protein>
    <recommendedName>
        <fullName evidence="8">Tripartite motif containing 35</fullName>
    </recommendedName>
</protein>
<evidence type="ECO:0000313" key="7">
    <source>
        <dbReference type="Proteomes" id="UP000694548"/>
    </source>
</evidence>
<dbReference type="InterPro" id="IPR003877">
    <property type="entry name" value="SPRY_dom"/>
</dbReference>
<dbReference type="PROSITE" id="PS50119">
    <property type="entry name" value="ZF_BBOX"/>
    <property type="match status" value="1"/>
</dbReference>
<dbReference type="AlphaFoldDB" id="A0A8C6KWH2"/>
<dbReference type="PROSITE" id="PS50188">
    <property type="entry name" value="B302_SPRY"/>
    <property type="match status" value="1"/>
</dbReference>
<dbReference type="PRINTS" id="PR01407">
    <property type="entry name" value="BUTYPHLNCDUF"/>
</dbReference>
<dbReference type="SMART" id="SM00589">
    <property type="entry name" value="PRY"/>
    <property type="match status" value="1"/>
</dbReference>
<dbReference type="SMART" id="SM00336">
    <property type="entry name" value="BBOX"/>
    <property type="match status" value="1"/>
</dbReference>
<reference evidence="6" key="1">
    <citation type="submission" date="2014-08" db="EMBL/GenBank/DDBJ databases">
        <authorList>
            <person name="Senf B."/>
            <person name="Petzold A."/>
            <person name="Downie B.R."/>
            <person name="Koch P."/>
            <person name="Platzer M."/>
        </authorList>
    </citation>
    <scope>NUCLEOTIDE SEQUENCE [LARGE SCALE GENOMIC DNA]</scope>
    <source>
        <strain evidence="6">GRZ</strain>
    </source>
</reference>
<feature type="domain" description="B30.2/SPRY" evidence="5">
    <location>
        <begin position="200"/>
        <end position="389"/>
    </location>
</feature>
<dbReference type="Gene3D" id="3.30.160.60">
    <property type="entry name" value="Classic Zinc Finger"/>
    <property type="match status" value="1"/>
</dbReference>
<dbReference type="InterPro" id="IPR050143">
    <property type="entry name" value="TRIM/RBCC"/>
</dbReference>